<dbReference type="Pfam" id="PF14604">
    <property type="entry name" value="SH3_9"/>
    <property type="match status" value="1"/>
</dbReference>
<dbReference type="AlphaFoldDB" id="A0AAD9JUI6"/>
<dbReference type="Gene3D" id="2.30.29.30">
    <property type="entry name" value="Pleckstrin-homology domain (PH domain)/Phosphotyrosine-binding domain (PTB)"/>
    <property type="match status" value="1"/>
</dbReference>
<dbReference type="InterPro" id="IPR001452">
    <property type="entry name" value="SH3_domain"/>
</dbReference>
<comment type="similarity">
    <text evidence="2">Belongs to the SKAP family.</text>
</comment>
<keyword evidence="3 6" id="KW-0728">SH3 domain</keyword>
<evidence type="ECO:0000256" key="1">
    <source>
        <dbReference type="ARBA" id="ARBA00004496"/>
    </source>
</evidence>
<feature type="domain" description="SH3" evidence="8">
    <location>
        <begin position="390"/>
        <end position="451"/>
    </location>
</feature>
<dbReference type="PANTHER" id="PTHR15129:SF0">
    <property type="entry name" value="SH3 DOMAIN-CONTAINING PROTEIN"/>
    <property type="match status" value="1"/>
</dbReference>
<keyword evidence="4" id="KW-0963">Cytoplasm</keyword>
<dbReference type="SUPFAM" id="SSF50729">
    <property type="entry name" value="PH domain-like"/>
    <property type="match status" value="1"/>
</dbReference>
<accession>A0AAD9JUI6</accession>
<keyword evidence="5" id="KW-0597">Phosphoprotein</keyword>
<gene>
    <name evidence="10" type="ORF">LSH36_151g07061</name>
</gene>
<comment type="subcellular location">
    <subcellularLocation>
        <location evidence="1">Cytoplasm</location>
    </subcellularLocation>
</comment>
<dbReference type="PRINTS" id="PR00452">
    <property type="entry name" value="SH3DOMAIN"/>
</dbReference>
<dbReference type="PROSITE" id="PS50002">
    <property type="entry name" value="SH3"/>
    <property type="match status" value="1"/>
</dbReference>
<evidence type="ECO:0000256" key="6">
    <source>
        <dbReference type="PROSITE-ProRule" id="PRU00192"/>
    </source>
</evidence>
<evidence type="ECO:0000313" key="11">
    <source>
        <dbReference type="Proteomes" id="UP001208570"/>
    </source>
</evidence>
<dbReference type="PROSITE" id="PS50003">
    <property type="entry name" value="PH_DOMAIN"/>
    <property type="match status" value="1"/>
</dbReference>
<dbReference type="SMART" id="SM00233">
    <property type="entry name" value="PH"/>
    <property type="match status" value="1"/>
</dbReference>
<dbReference type="SMART" id="SM00326">
    <property type="entry name" value="SH3"/>
    <property type="match status" value="1"/>
</dbReference>
<dbReference type="SUPFAM" id="SSF50044">
    <property type="entry name" value="SH3-domain"/>
    <property type="match status" value="1"/>
</dbReference>
<sequence length="453" mass="51347">MAKFFDDVKMILNDVEQFLPQVKDSKLNTQGRKMKIAIQQQIVQIRNEKPQLGIINGGTNIQQANDISVSDDSQDLYEDTESILNKQNPEVLTEELEDYQLTEEPEIGMEGGRVQESVDRLLGGETKKIKTEKRQIRFPALELLTKNVPASDLENLICEGKLKYRKEKKSGNKVKYQKTKQWCVLRANLFYIYDKSSSKKQVECFFVDGYQVTPMEKEVIKKEELFPFEMIQEEKKTYVLLAATAADQKLWVDSLKQVTGIVSRQRPVTVIDDDLYDDMETLIQGHSNTPSGESFRREGDDEDECLYDETGPNMIGNDDDPEAIYDSTEVPLDGANENGCHVPSMAESNARPPPVPVKGQQVMGIGQTGEAVSEAEVTSLPRRGEPATPNYAEMYYGMWDNDAEHPQELAFKRGDIVTILSRQFEAKGWWVGELGDRVGLVPTDYMTPAYERV</sequence>
<dbReference type="GO" id="GO:0005737">
    <property type="term" value="C:cytoplasm"/>
    <property type="evidence" value="ECO:0007669"/>
    <property type="project" value="UniProtKB-SubCell"/>
</dbReference>
<dbReference type="Pfam" id="PF00169">
    <property type="entry name" value="PH"/>
    <property type="match status" value="1"/>
</dbReference>
<comment type="caution">
    <text evidence="10">The sequence shown here is derived from an EMBL/GenBank/DDBJ whole genome shotgun (WGS) entry which is preliminary data.</text>
</comment>
<dbReference type="InterPro" id="IPR037781">
    <property type="entry name" value="SKAP_fam"/>
</dbReference>
<evidence type="ECO:0000256" key="4">
    <source>
        <dbReference type="ARBA" id="ARBA00022490"/>
    </source>
</evidence>
<reference evidence="10" key="1">
    <citation type="journal article" date="2023" name="Mol. Biol. Evol.">
        <title>Third-Generation Sequencing Reveals the Adaptive Role of the Epigenome in Three Deep-Sea Polychaetes.</title>
        <authorList>
            <person name="Perez M."/>
            <person name="Aroh O."/>
            <person name="Sun Y."/>
            <person name="Lan Y."/>
            <person name="Juniper S.K."/>
            <person name="Young C.R."/>
            <person name="Angers B."/>
            <person name="Qian P.Y."/>
        </authorList>
    </citation>
    <scope>NUCLEOTIDE SEQUENCE</scope>
    <source>
        <strain evidence="10">P08H-3</strain>
    </source>
</reference>
<name>A0AAD9JUI6_9ANNE</name>
<evidence type="ECO:0000259" key="9">
    <source>
        <dbReference type="PROSITE" id="PS50003"/>
    </source>
</evidence>
<evidence type="ECO:0000313" key="10">
    <source>
        <dbReference type="EMBL" id="KAK2159552.1"/>
    </source>
</evidence>
<evidence type="ECO:0000259" key="8">
    <source>
        <dbReference type="PROSITE" id="PS50002"/>
    </source>
</evidence>
<evidence type="ECO:0008006" key="12">
    <source>
        <dbReference type="Google" id="ProtNLM"/>
    </source>
</evidence>
<dbReference type="GO" id="GO:0005886">
    <property type="term" value="C:plasma membrane"/>
    <property type="evidence" value="ECO:0007669"/>
    <property type="project" value="TreeGrafter"/>
</dbReference>
<evidence type="ECO:0000256" key="3">
    <source>
        <dbReference type="ARBA" id="ARBA00022443"/>
    </source>
</evidence>
<organism evidence="10 11">
    <name type="scientific">Paralvinella palmiformis</name>
    <dbReference type="NCBI Taxonomy" id="53620"/>
    <lineage>
        <taxon>Eukaryota</taxon>
        <taxon>Metazoa</taxon>
        <taxon>Spiralia</taxon>
        <taxon>Lophotrochozoa</taxon>
        <taxon>Annelida</taxon>
        <taxon>Polychaeta</taxon>
        <taxon>Sedentaria</taxon>
        <taxon>Canalipalpata</taxon>
        <taxon>Terebellida</taxon>
        <taxon>Terebelliformia</taxon>
        <taxon>Alvinellidae</taxon>
        <taxon>Paralvinella</taxon>
    </lineage>
</organism>
<feature type="region of interest" description="Disordered" evidence="7">
    <location>
        <begin position="283"/>
        <end position="304"/>
    </location>
</feature>
<dbReference type="InterPro" id="IPR011993">
    <property type="entry name" value="PH-like_dom_sf"/>
</dbReference>
<keyword evidence="11" id="KW-1185">Reference proteome</keyword>
<dbReference type="EMBL" id="JAODUP010000151">
    <property type="protein sequence ID" value="KAK2159552.1"/>
    <property type="molecule type" value="Genomic_DNA"/>
</dbReference>
<proteinExistence type="inferred from homology"/>
<evidence type="ECO:0000256" key="5">
    <source>
        <dbReference type="ARBA" id="ARBA00022553"/>
    </source>
</evidence>
<feature type="domain" description="PH" evidence="9">
    <location>
        <begin position="155"/>
        <end position="260"/>
    </location>
</feature>
<dbReference type="Gene3D" id="2.30.30.40">
    <property type="entry name" value="SH3 Domains"/>
    <property type="match status" value="1"/>
</dbReference>
<dbReference type="PANTHER" id="PTHR15129">
    <property type="entry name" value="SRC-ASSOCIATED ADAPTOR PROTEIN"/>
    <property type="match status" value="1"/>
</dbReference>
<evidence type="ECO:0000256" key="7">
    <source>
        <dbReference type="SAM" id="MobiDB-lite"/>
    </source>
</evidence>
<dbReference type="InterPro" id="IPR001849">
    <property type="entry name" value="PH_domain"/>
</dbReference>
<evidence type="ECO:0000256" key="2">
    <source>
        <dbReference type="ARBA" id="ARBA00005864"/>
    </source>
</evidence>
<dbReference type="InterPro" id="IPR036028">
    <property type="entry name" value="SH3-like_dom_sf"/>
</dbReference>
<protein>
    <recommendedName>
        <fullName evidence="12">Src kinase-associated phosphoprotein 2</fullName>
    </recommendedName>
</protein>
<dbReference type="Proteomes" id="UP001208570">
    <property type="component" value="Unassembled WGS sequence"/>
</dbReference>